<feature type="region of interest" description="Disordered" evidence="1">
    <location>
        <begin position="1"/>
        <end position="30"/>
    </location>
</feature>
<feature type="transmembrane region" description="Helical" evidence="2">
    <location>
        <begin position="172"/>
        <end position="193"/>
    </location>
</feature>
<keyword evidence="4" id="KW-1185">Reference proteome</keyword>
<dbReference type="EMBL" id="CAAALY010001426">
    <property type="protein sequence ID" value="VEL07296.1"/>
    <property type="molecule type" value="Genomic_DNA"/>
</dbReference>
<evidence type="ECO:0000313" key="4">
    <source>
        <dbReference type="Proteomes" id="UP000784294"/>
    </source>
</evidence>
<feature type="transmembrane region" description="Helical" evidence="2">
    <location>
        <begin position="42"/>
        <end position="62"/>
    </location>
</feature>
<organism evidence="3 4">
    <name type="scientific">Protopolystoma xenopodis</name>
    <dbReference type="NCBI Taxonomy" id="117903"/>
    <lineage>
        <taxon>Eukaryota</taxon>
        <taxon>Metazoa</taxon>
        <taxon>Spiralia</taxon>
        <taxon>Lophotrochozoa</taxon>
        <taxon>Platyhelminthes</taxon>
        <taxon>Monogenea</taxon>
        <taxon>Polyopisthocotylea</taxon>
        <taxon>Polystomatidea</taxon>
        <taxon>Polystomatidae</taxon>
        <taxon>Protopolystoma</taxon>
    </lineage>
</organism>
<comment type="caution">
    <text evidence="3">The sequence shown here is derived from an EMBL/GenBank/DDBJ whole genome shotgun (WGS) entry which is preliminary data.</text>
</comment>
<evidence type="ECO:0000256" key="2">
    <source>
        <dbReference type="SAM" id="Phobius"/>
    </source>
</evidence>
<keyword evidence="2" id="KW-0812">Transmembrane</keyword>
<feature type="transmembrane region" description="Helical" evidence="2">
    <location>
        <begin position="333"/>
        <end position="356"/>
    </location>
</feature>
<feature type="transmembrane region" description="Helical" evidence="2">
    <location>
        <begin position="368"/>
        <end position="391"/>
    </location>
</feature>
<keyword evidence="2" id="KW-0472">Membrane</keyword>
<name>A0A448WAY6_9PLAT</name>
<evidence type="ECO:0000256" key="1">
    <source>
        <dbReference type="SAM" id="MobiDB-lite"/>
    </source>
</evidence>
<feature type="transmembrane region" description="Helical" evidence="2">
    <location>
        <begin position="69"/>
        <end position="93"/>
    </location>
</feature>
<dbReference type="OrthoDB" id="6272674at2759"/>
<dbReference type="PANTHER" id="PTHR21579">
    <property type="entry name" value="PROTEIN TINCAR"/>
    <property type="match status" value="1"/>
</dbReference>
<dbReference type="AlphaFoldDB" id="A0A448WAY6"/>
<keyword evidence="2" id="KW-1133">Transmembrane helix</keyword>
<evidence type="ECO:0000313" key="3">
    <source>
        <dbReference type="EMBL" id="VEL07296.1"/>
    </source>
</evidence>
<accession>A0A448WAY6</accession>
<dbReference type="InterPro" id="IPR053291">
    <property type="entry name" value="Ommatidial_diff-associated"/>
</dbReference>
<protein>
    <submittedName>
        <fullName evidence="3">Uncharacterized protein</fullName>
    </submittedName>
</protein>
<proteinExistence type="predicted"/>
<sequence>MSTEPENAEPSDAKPTLVAETSSSGPSREASWDNLPAMTPEYFNLALAFFIFLLRYPSVFWYTNRPFAFLFSFLLLLASLQALTEFSAAGVLVKLAWNHHLLADSTAASGANLAAVLSGPNGRWRQQVSSITGGVNGNARFKTNSVGREVDPTGFSLLEPGLEPEAVELANFSALLLSSFGSLVMFGLFVGVFEYGYSQFLMGVSSYKTNYFAGHDAVQGSIDPGAATASGFVDAVERSASSPGLAGMLAGGLDSEVVGPGFRGTTGLGLSLGVGSNGAEAGSAGSAGGLSTRPGVSRLCGQSTHKRYGLRRLKTASCTLYGIESLGAWCSNLGLLFLTVGLATLAMLSLKVPVAWTCLRVYWASRNGLMLASLLVSATFAVAWATSWFAFGLKPTWRFKLIVAPLPDDAGEMFGNVPSQWSDAGNQEYYGRGLITRHVPQGLAGIPSKLRKRGQINIIKLK</sequence>
<gene>
    <name evidence="3" type="ORF">PXEA_LOCUS736</name>
</gene>
<dbReference type="PANTHER" id="PTHR21579:SF20">
    <property type="entry name" value="PROTEIN TINCAR"/>
    <property type="match status" value="1"/>
</dbReference>
<dbReference type="Proteomes" id="UP000784294">
    <property type="component" value="Unassembled WGS sequence"/>
</dbReference>
<reference evidence="3" key="1">
    <citation type="submission" date="2018-11" db="EMBL/GenBank/DDBJ databases">
        <authorList>
            <consortium name="Pathogen Informatics"/>
        </authorList>
    </citation>
    <scope>NUCLEOTIDE SEQUENCE</scope>
</reference>